<accession>A0A094YN57</accession>
<protein>
    <submittedName>
        <fullName evidence="3">DotG</fullName>
    </submittedName>
</protein>
<evidence type="ECO:0000313" key="3">
    <source>
        <dbReference type="EMBL" id="KGB22059.1"/>
    </source>
</evidence>
<dbReference type="InterPro" id="IPR049855">
    <property type="entry name" value="DotG/IcmE-like_C"/>
</dbReference>
<dbReference type="Proteomes" id="UP000029448">
    <property type="component" value="Unassembled WGS sequence"/>
</dbReference>
<name>A0A094YN57_9PROT</name>
<proteinExistence type="predicted"/>
<feature type="region of interest" description="Disordered" evidence="1">
    <location>
        <begin position="56"/>
        <end position="139"/>
    </location>
</feature>
<dbReference type="CDD" id="cd16431">
    <property type="entry name" value="IcmE"/>
    <property type="match status" value="1"/>
</dbReference>
<sequence>MSFNFKQIKFRQIFSRAGEGGNRRLFIIGGSVASLIIVVLAVSSIHHREMPQSNAGMTQTINPLPGGLNATPKQEQLRREEIEDSARTAQKTGNSYTPDFAPGKSVTPAEPIHEVGEEEDPSMAKRLSTPSAQVAPAPVQAPVQTAPAYAVAPSSDGQGPNPAIAKYAGAINALRNRMVGHVPVTSVMFTQEDLTAKSDAADSSKNDKSSASSLSQSASNSVVSKNHVLIPAGRGIYAHTVTATNSDLNGEIVLEADSGPIAGDRMIASVSRAGGHMNRLVLSVKTVYHKGDPLTVTGMVVAPKTMEAAVASSVDQLYVERFILPGAAAFVQGLGSALETTSNTVGSIGGLGNVNYVQRLNFPQQLGVAAGQAANQVNSALMQQMPTQARVNMAANVSVGVVFTTNVATKN</sequence>
<feature type="compositionally biased region" description="Low complexity" evidence="1">
    <location>
        <begin position="209"/>
        <end position="218"/>
    </location>
</feature>
<dbReference type="PATRIC" id="fig|104102.7.peg.2624"/>
<dbReference type="AlphaFoldDB" id="A0A094YN57"/>
<comment type="caution">
    <text evidence="3">The sequence shown here is derived from an EMBL/GenBank/DDBJ whole genome shotgun (WGS) entry which is preliminary data.</text>
</comment>
<keyword evidence="2" id="KW-0472">Membrane</keyword>
<evidence type="ECO:0000256" key="1">
    <source>
        <dbReference type="SAM" id="MobiDB-lite"/>
    </source>
</evidence>
<keyword evidence="4" id="KW-1185">Reference proteome</keyword>
<dbReference type="STRING" id="104102.AtDm6_2658"/>
<reference evidence="3 4" key="1">
    <citation type="submission" date="2014-06" db="EMBL/GenBank/DDBJ databases">
        <title>Functional and comparative genomic analyses of the Drosophila gut microbiota identify candidate symbiosis factors.</title>
        <authorList>
            <person name="Newell P.D."/>
            <person name="Chaston J.M."/>
            <person name="Douglas A.E."/>
        </authorList>
    </citation>
    <scope>NUCLEOTIDE SEQUENCE [LARGE SCALE GENOMIC DNA]</scope>
    <source>
        <strain evidence="3 4">DmCS_006</strain>
    </source>
</reference>
<organism evidence="3 4">
    <name type="scientific">Acetobacter tropicalis</name>
    <dbReference type="NCBI Taxonomy" id="104102"/>
    <lineage>
        <taxon>Bacteria</taxon>
        <taxon>Pseudomonadati</taxon>
        <taxon>Pseudomonadota</taxon>
        <taxon>Alphaproteobacteria</taxon>
        <taxon>Acetobacterales</taxon>
        <taxon>Acetobacteraceae</taxon>
        <taxon>Acetobacter</taxon>
    </lineage>
</organism>
<feature type="compositionally biased region" description="Basic and acidic residues" evidence="1">
    <location>
        <begin position="197"/>
        <end position="208"/>
    </location>
</feature>
<evidence type="ECO:0000256" key="2">
    <source>
        <dbReference type="SAM" id="Phobius"/>
    </source>
</evidence>
<feature type="transmembrane region" description="Helical" evidence="2">
    <location>
        <begin position="25"/>
        <end position="45"/>
    </location>
</feature>
<keyword evidence="2" id="KW-1133">Transmembrane helix</keyword>
<feature type="compositionally biased region" description="Polar residues" evidence="1">
    <location>
        <begin position="87"/>
        <end position="97"/>
    </location>
</feature>
<evidence type="ECO:0000313" key="4">
    <source>
        <dbReference type="Proteomes" id="UP000029448"/>
    </source>
</evidence>
<keyword evidence="2" id="KW-0812">Transmembrane</keyword>
<feature type="region of interest" description="Disordered" evidence="1">
    <location>
        <begin position="197"/>
        <end position="218"/>
    </location>
</feature>
<dbReference type="RefSeq" id="WP_035381392.1">
    <property type="nucleotide sequence ID" value="NZ_JACAOJ010000036.1"/>
</dbReference>
<feature type="compositionally biased region" description="Basic and acidic residues" evidence="1">
    <location>
        <begin position="75"/>
        <end position="86"/>
    </location>
</feature>
<dbReference type="EMBL" id="JOKM01000089">
    <property type="protein sequence ID" value="KGB22059.1"/>
    <property type="molecule type" value="Genomic_DNA"/>
</dbReference>
<gene>
    <name evidence="3" type="ORF">AtDm6_2658</name>
</gene>